<evidence type="ECO:0000256" key="8">
    <source>
        <dbReference type="ARBA" id="ARBA00023136"/>
    </source>
</evidence>
<keyword evidence="13" id="KW-1185">Reference proteome</keyword>
<dbReference type="Gene3D" id="1.20.1510.10">
    <property type="entry name" value="Cation efflux protein transmembrane domain"/>
    <property type="match status" value="1"/>
</dbReference>
<reference evidence="12 13" key="1">
    <citation type="submission" date="2017-12" db="EMBL/GenBank/DDBJ databases">
        <title>Confluentibacter flavum sp. nov., isolated from the saline lake.</title>
        <authorList>
            <person name="Yu L."/>
        </authorList>
    </citation>
    <scope>NUCLEOTIDE SEQUENCE [LARGE SCALE GENOMIC DNA]</scope>
    <source>
        <strain evidence="12 13">3B</strain>
    </source>
</reference>
<keyword evidence="5" id="KW-0864">Zinc transport</keyword>
<dbReference type="InterPro" id="IPR002524">
    <property type="entry name" value="Cation_efflux"/>
</dbReference>
<comment type="similarity">
    <text evidence="2">Belongs to the cation diffusion facilitator (CDF) transporter (TC 2.A.4) family. SLC30A subfamily.</text>
</comment>
<dbReference type="RefSeq" id="WP_106659184.1">
    <property type="nucleotide sequence ID" value="NZ_PJEO01000017.1"/>
</dbReference>
<feature type="transmembrane region" description="Helical" evidence="9">
    <location>
        <begin position="47"/>
        <end position="63"/>
    </location>
</feature>
<dbReference type="NCBIfam" id="TIGR01297">
    <property type="entry name" value="CDF"/>
    <property type="match status" value="1"/>
</dbReference>
<dbReference type="SUPFAM" id="SSF160240">
    <property type="entry name" value="Cation efflux protein cytoplasmic domain-like"/>
    <property type="match status" value="1"/>
</dbReference>
<dbReference type="PANTHER" id="PTHR11562">
    <property type="entry name" value="CATION EFFLUX PROTEIN/ ZINC TRANSPORTER"/>
    <property type="match status" value="1"/>
</dbReference>
<evidence type="ECO:0000313" key="12">
    <source>
        <dbReference type="EMBL" id="PKQ45794.1"/>
    </source>
</evidence>
<evidence type="ECO:0000256" key="9">
    <source>
        <dbReference type="SAM" id="Phobius"/>
    </source>
</evidence>
<evidence type="ECO:0000256" key="3">
    <source>
        <dbReference type="ARBA" id="ARBA00022448"/>
    </source>
</evidence>
<dbReference type="Gene3D" id="3.30.70.1350">
    <property type="entry name" value="Cation efflux protein, cytoplasmic domain"/>
    <property type="match status" value="1"/>
</dbReference>
<dbReference type="SUPFAM" id="SSF161111">
    <property type="entry name" value="Cation efflux protein transmembrane domain-like"/>
    <property type="match status" value="1"/>
</dbReference>
<comment type="caution">
    <text evidence="12">The sequence shown here is derived from an EMBL/GenBank/DDBJ whole genome shotgun (WGS) entry which is preliminary data.</text>
</comment>
<dbReference type="AlphaFoldDB" id="A0A2N3HLP4"/>
<dbReference type="InterPro" id="IPR027469">
    <property type="entry name" value="Cation_efflux_TMD_sf"/>
</dbReference>
<dbReference type="Pfam" id="PF16916">
    <property type="entry name" value="ZT_dimer"/>
    <property type="match status" value="1"/>
</dbReference>
<evidence type="ECO:0000259" key="10">
    <source>
        <dbReference type="Pfam" id="PF01545"/>
    </source>
</evidence>
<proteinExistence type="inferred from homology"/>
<feature type="transmembrane region" description="Helical" evidence="9">
    <location>
        <begin position="21"/>
        <end position="41"/>
    </location>
</feature>
<evidence type="ECO:0000256" key="6">
    <source>
        <dbReference type="ARBA" id="ARBA00022989"/>
    </source>
</evidence>
<keyword evidence="5" id="KW-0862">Zinc</keyword>
<evidence type="ECO:0000256" key="5">
    <source>
        <dbReference type="ARBA" id="ARBA00022906"/>
    </source>
</evidence>
<dbReference type="GO" id="GO:0005385">
    <property type="term" value="F:zinc ion transmembrane transporter activity"/>
    <property type="evidence" value="ECO:0007669"/>
    <property type="project" value="TreeGrafter"/>
</dbReference>
<accession>A0A2N3HLP4</accession>
<evidence type="ECO:0000259" key="11">
    <source>
        <dbReference type="Pfam" id="PF16916"/>
    </source>
</evidence>
<dbReference type="InterPro" id="IPR050681">
    <property type="entry name" value="CDF/SLC30A"/>
</dbReference>
<feature type="domain" description="Cation efflux protein transmembrane" evidence="10">
    <location>
        <begin position="17"/>
        <end position="208"/>
    </location>
</feature>
<gene>
    <name evidence="12" type="ORF">CSW08_06950</name>
</gene>
<dbReference type="InterPro" id="IPR036837">
    <property type="entry name" value="Cation_efflux_CTD_sf"/>
</dbReference>
<dbReference type="Proteomes" id="UP000233435">
    <property type="component" value="Unassembled WGS sequence"/>
</dbReference>
<evidence type="ECO:0000313" key="13">
    <source>
        <dbReference type="Proteomes" id="UP000233435"/>
    </source>
</evidence>
<protein>
    <submittedName>
        <fullName evidence="12">Cation transporter</fullName>
    </submittedName>
</protein>
<keyword evidence="6 9" id="KW-1133">Transmembrane helix</keyword>
<dbReference type="EMBL" id="PJEO01000017">
    <property type="protein sequence ID" value="PKQ45794.1"/>
    <property type="molecule type" value="Genomic_DNA"/>
</dbReference>
<dbReference type="InterPro" id="IPR058533">
    <property type="entry name" value="Cation_efflux_TM"/>
</dbReference>
<dbReference type="PANTHER" id="PTHR11562:SF17">
    <property type="entry name" value="RE54080P-RELATED"/>
    <property type="match status" value="1"/>
</dbReference>
<dbReference type="InterPro" id="IPR027470">
    <property type="entry name" value="Cation_efflux_CTD"/>
</dbReference>
<keyword evidence="8 9" id="KW-0472">Membrane</keyword>
<feature type="transmembrane region" description="Helical" evidence="9">
    <location>
        <begin position="150"/>
        <end position="172"/>
    </location>
</feature>
<comment type="subcellular location">
    <subcellularLocation>
        <location evidence="1">Membrane</location>
        <topology evidence="1">Multi-pass membrane protein</topology>
    </subcellularLocation>
</comment>
<organism evidence="12 13">
    <name type="scientific">Confluentibacter flavum</name>
    <dbReference type="NCBI Taxonomy" id="1909700"/>
    <lineage>
        <taxon>Bacteria</taxon>
        <taxon>Pseudomonadati</taxon>
        <taxon>Bacteroidota</taxon>
        <taxon>Flavobacteriia</taxon>
        <taxon>Flavobacteriales</taxon>
        <taxon>Flavobacteriaceae</taxon>
        <taxon>Confluentibacter</taxon>
    </lineage>
</organism>
<evidence type="ECO:0000256" key="4">
    <source>
        <dbReference type="ARBA" id="ARBA00022692"/>
    </source>
</evidence>
<feature type="transmembrane region" description="Helical" evidence="9">
    <location>
        <begin position="84"/>
        <end position="106"/>
    </location>
</feature>
<dbReference type="Pfam" id="PF01545">
    <property type="entry name" value="Cation_efflux"/>
    <property type="match status" value="1"/>
</dbReference>
<feature type="transmembrane region" description="Helical" evidence="9">
    <location>
        <begin position="178"/>
        <end position="200"/>
    </location>
</feature>
<dbReference type="OrthoDB" id="9809646at2"/>
<feature type="domain" description="Cation efflux protein cytoplasmic" evidence="11">
    <location>
        <begin position="212"/>
        <end position="288"/>
    </location>
</feature>
<feature type="transmembrane region" description="Helical" evidence="9">
    <location>
        <begin position="118"/>
        <end position="138"/>
    </location>
</feature>
<keyword evidence="7" id="KW-0406">Ion transport</keyword>
<name>A0A2N3HLP4_9FLAO</name>
<evidence type="ECO:0000256" key="7">
    <source>
        <dbReference type="ARBA" id="ARBA00023065"/>
    </source>
</evidence>
<keyword evidence="4 9" id="KW-0812">Transmembrane</keyword>
<evidence type="ECO:0000256" key="1">
    <source>
        <dbReference type="ARBA" id="ARBA00004141"/>
    </source>
</evidence>
<dbReference type="GO" id="GO:0005886">
    <property type="term" value="C:plasma membrane"/>
    <property type="evidence" value="ECO:0007669"/>
    <property type="project" value="TreeGrafter"/>
</dbReference>
<keyword evidence="3" id="KW-0813">Transport</keyword>
<evidence type="ECO:0000256" key="2">
    <source>
        <dbReference type="ARBA" id="ARBA00008873"/>
    </source>
</evidence>
<sequence>MGHLHTHTHKSKKDKNLLISILLNIVITVAQIIGGVLSGSLALLSDALHNFSDVLSLIVSYIASKLAKKKASTDKTFGYKRAEILAAFVNACTLVIVAVLLIIEAIKRFKNPEEIESGLVIWLSFIAIIANGASVLLLRADSKNNINIKSAYVHLLTDMLASVAVLIGGLLMKFYEVYWVDSVLTFLIAIYLIWVGFSLLKTSTRILMLFTPEHINMEKVVAAVNNIPKVNKLHHVHIWGLNDDEFHLEAHLDFTEDITVSEFDVILDKIEVLLRDDFKINHITIQPEFNKQDEKEIIIQD</sequence>